<evidence type="ECO:0000313" key="3">
    <source>
        <dbReference type="Proteomes" id="UP001501035"/>
    </source>
</evidence>
<comment type="caution">
    <text evidence="2">The sequence shown here is derived from an EMBL/GenBank/DDBJ whole genome shotgun (WGS) entry which is preliminary data.</text>
</comment>
<dbReference type="InterPro" id="IPR016181">
    <property type="entry name" value="Acyl_CoA_acyltransferase"/>
</dbReference>
<dbReference type="Proteomes" id="UP001501035">
    <property type="component" value="Unassembled WGS sequence"/>
</dbReference>
<sequence length="199" mass="22076">MIVDTPRLWLRPVLPDDADNFVSLDSDPLVMRYVSDGEPTPRAQIVDWTIPRARAEYAAHGTGIWTLILKPSLEFAGWVALRRPRHGGQRRELELSYRLPREVWGQGLATEAARAMLAAAFAGVPPERVFAGAAPDNVASLRVLRKIGMRITPALTDESAGGDIEFEILRHHWLMRSGGGYAPERHHGRHRLPDALPGA</sequence>
<accession>A0ABP6LD05</accession>
<proteinExistence type="predicted"/>
<evidence type="ECO:0000259" key="1">
    <source>
        <dbReference type="PROSITE" id="PS51186"/>
    </source>
</evidence>
<name>A0ABP6LD05_9ACTN</name>
<organism evidence="2 3">
    <name type="scientific">Gordonia defluvii</name>
    <dbReference type="NCBI Taxonomy" id="283718"/>
    <lineage>
        <taxon>Bacteria</taxon>
        <taxon>Bacillati</taxon>
        <taxon>Actinomycetota</taxon>
        <taxon>Actinomycetes</taxon>
        <taxon>Mycobacteriales</taxon>
        <taxon>Gordoniaceae</taxon>
        <taxon>Gordonia</taxon>
    </lineage>
</organism>
<dbReference type="SUPFAM" id="SSF55729">
    <property type="entry name" value="Acyl-CoA N-acyltransferases (Nat)"/>
    <property type="match status" value="1"/>
</dbReference>
<dbReference type="Gene3D" id="3.40.630.30">
    <property type="match status" value="1"/>
</dbReference>
<dbReference type="PROSITE" id="PS51186">
    <property type="entry name" value="GNAT"/>
    <property type="match status" value="1"/>
</dbReference>
<dbReference type="PANTHER" id="PTHR43792:SF1">
    <property type="entry name" value="N-ACETYLTRANSFERASE DOMAIN-CONTAINING PROTEIN"/>
    <property type="match status" value="1"/>
</dbReference>
<dbReference type="EMBL" id="BAAAVS010000024">
    <property type="protein sequence ID" value="GAA3039940.1"/>
    <property type="molecule type" value="Genomic_DNA"/>
</dbReference>
<feature type="domain" description="N-acetyltransferase" evidence="1">
    <location>
        <begin position="8"/>
        <end position="171"/>
    </location>
</feature>
<reference evidence="3" key="1">
    <citation type="journal article" date="2019" name="Int. J. Syst. Evol. Microbiol.">
        <title>The Global Catalogue of Microorganisms (GCM) 10K type strain sequencing project: providing services to taxonomists for standard genome sequencing and annotation.</title>
        <authorList>
            <consortium name="The Broad Institute Genomics Platform"/>
            <consortium name="The Broad Institute Genome Sequencing Center for Infectious Disease"/>
            <person name="Wu L."/>
            <person name="Ma J."/>
        </authorList>
    </citation>
    <scope>NUCLEOTIDE SEQUENCE [LARGE SCALE GENOMIC DNA]</scope>
    <source>
        <strain evidence="3">JCM 14234</strain>
    </source>
</reference>
<dbReference type="RefSeq" id="WP_290713189.1">
    <property type="nucleotide sequence ID" value="NZ_BAAAVS010000024.1"/>
</dbReference>
<evidence type="ECO:0000313" key="2">
    <source>
        <dbReference type="EMBL" id="GAA3039940.1"/>
    </source>
</evidence>
<dbReference type="InterPro" id="IPR000182">
    <property type="entry name" value="GNAT_dom"/>
</dbReference>
<dbReference type="InterPro" id="IPR051531">
    <property type="entry name" value="N-acetyltransferase"/>
</dbReference>
<dbReference type="Pfam" id="PF13302">
    <property type="entry name" value="Acetyltransf_3"/>
    <property type="match status" value="1"/>
</dbReference>
<dbReference type="PANTHER" id="PTHR43792">
    <property type="entry name" value="GNAT FAMILY, PUTATIVE (AFU_ORTHOLOGUE AFUA_3G00765)-RELATED-RELATED"/>
    <property type="match status" value="1"/>
</dbReference>
<protein>
    <recommendedName>
        <fullName evidence="1">N-acetyltransferase domain-containing protein</fullName>
    </recommendedName>
</protein>
<keyword evidence="3" id="KW-1185">Reference proteome</keyword>
<gene>
    <name evidence="2" type="ORF">GCM10010528_20580</name>
</gene>